<name>T1JI44_STRMM</name>
<reference evidence="1" key="2">
    <citation type="submission" date="2015-02" db="UniProtKB">
        <authorList>
            <consortium name="EnsemblMetazoa"/>
        </authorList>
    </citation>
    <scope>IDENTIFICATION</scope>
</reference>
<dbReference type="EnsemblMetazoa" id="SMAR013525-RA">
    <property type="protein sequence ID" value="SMAR013525-PA"/>
    <property type="gene ID" value="SMAR013525"/>
</dbReference>
<dbReference type="EMBL" id="JH432191">
    <property type="status" value="NOT_ANNOTATED_CDS"/>
    <property type="molecule type" value="Genomic_DNA"/>
</dbReference>
<keyword evidence="2" id="KW-1185">Reference proteome</keyword>
<proteinExistence type="predicted"/>
<dbReference type="Proteomes" id="UP000014500">
    <property type="component" value="Unassembled WGS sequence"/>
</dbReference>
<evidence type="ECO:0000313" key="1">
    <source>
        <dbReference type="EnsemblMetazoa" id="SMAR013525-PA"/>
    </source>
</evidence>
<dbReference type="HOGENOM" id="CLU_2006785_0_0_1"/>
<dbReference type="PhylomeDB" id="T1JI44"/>
<organism evidence="1 2">
    <name type="scientific">Strigamia maritima</name>
    <name type="common">European centipede</name>
    <name type="synonym">Geophilus maritimus</name>
    <dbReference type="NCBI Taxonomy" id="126957"/>
    <lineage>
        <taxon>Eukaryota</taxon>
        <taxon>Metazoa</taxon>
        <taxon>Ecdysozoa</taxon>
        <taxon>Arthropoda</taxon>
        <taxon>Myriapoda</taxon>
        <taxon>Chilopoda</taxon>
        <taxon>Pleurostigmophora</taxon>
        <taxon>Geophilomorpha</taxon>
        <taxon>Linotaeniidae</taxon>
        <taxon>Strigamia</taxon>
    </lineage>
</organism>
<protein>
    <submittedName>
        <fullName evidence="1">Uncharacterized protein</fullName>
    </submittedName>
</protein>
<evidence type="ECO:0000313" key="2">
    <source>
        <dbReference type="Proteomes" id="UP000014500"/>
    </source>
</evidence>
<dbReference type="AlphaFoldDB" id="T1JI44"/>
<reference evidence="2" key="1">
    <citation type="submission" date="2011-05" db="EMBL/GenBank/DDBJ databases">
        <authorList>
            <person name="Richards S.R."/>
            <person name="Qu J."/>
            <person name="Jiang H."/>
            <person name="Jhangiani S.N."/>
            <person name="Agravi P."/>
            <person name="Goodspeed R."/>
            <person name="Gross S."/>
            <person name="Mandapat C."/>
            <person name="Jackson L."/>
            <person name="Mathew T."/>
            <person name="Pu L."/>
            <person name="Thornton R."/>
            <person name="Saada N."/>
            <person name="Wilczek-Boney K.B."/>
            <person name="Lee S."/>
            <person name="Kovar C."/>
            <person name="Wu Y."/>
            <person name="Scherer S.E."/>
            <person name="Worley K.C."/>
            <person name="Muzny D.M."/>
            <person name="Gibbs R."/>
        </authorList>
    </citation>
    <scope>NUCLEOTIDE SEQUENCE</scope>
    <source>
        <strain evidence="2">Brora</strain>
    </source>
</reference>
<accession>T1JI44</accession>
<sequence length="124" mass="14230">MPWVENEIRSTAIRPTYPAPAIEDQSWKNHFMAILGGLDHKPLACPLTRVEEFIETGDAELDVDFRFKEFNYQISRLKNKKAPGPDQLINEFLRPFHLIPEDDYWVELMRCGAKASGRIIGGTV</sequence>